<keyword evidence="3" id="KW-1185">Reference proteome</keyword>
<dbReference type="PANTHER" id="PTHR11715:SF3">
    <property type="entry name" value="GLYCINE CLEAVAGE SYSTEM H PROTEIN-RELATED"/>
    <property type="match status" value="1"/>
</dbReference>
<reference evidence="2 3" key="1">
    <citation type="journal article" date="2015" name="Genome Announc.">
        <title>Expanding the biotechnology potential of lactobacilli through comparative genomics of 213 strains and associated genera.</title>
        <authorList>
            <person name="Sun Z."/>
            <person name="Harris H.M."/>
            <person name="McCann A."/>
            <person name="Guo C."/>
            <person name="Argimon S."/>
            <person name="Zhang W."/>
            <person name="Yang X."/>
            <person name="Jeffery I.B."/>
            <person name="Cooney J.C."/>
            <person name="Kagawa T.F."/>
            <person name="Liu W."/>
            <person name="Song Y."/>
            <person name="Salvetti E."/>
            <person name="Wrobel A."/>
            <person name="Rasinkangas P."/>
            <person name="Parkhill J."/>
            <person name="Rea M.C."/>
            <person name="O'Sullivan O."/>
            <person name="Ritari J."/>
            <person name="Douillard F.P."/>
            <person name="Paul Ross R."/>
            <person name="Yang R."/>
            <person name="Briner A.E."/>
            <person name="Felis G.E."/>
            <person name="de Vos W.M."/>
            <person name="Barrangou R."/>
            <person name="Klaenhammer T.R."/>
            <person name="Caufield P.W."/>
            <person name="Cui Y."/>
            <person name="Zhang H."/>
            <person name="O'Toole P.W."/>
        </authorList>
    </citation>
    <scope>NUCLEOTIDE SEQUENCE [LARGE SCALE GENOMIC DNA]</scope>
    <source>
        <strain evidence="2 3">DSM 23365</strain>
    </source>
</reference>
<name>A0A0R2F5M4_9LACO</name>
<proteinExistence type="predicted"/>
<evidence type="ECO:0000313" key="3">
    <source>
        <dbReference type="Proteomes" id="UP000051442"/>
    </source>
</evidence>
<dbReference type="GO" id="GO:0009249">
    <property type="term" value="P:protein lipoylation"/>
    <property type="evidence" value="ECO:0007669"/>
    <property type="project" value="TreeGrafter"/>
</dbReference>
<evidence type="ECO:0000313" key="2">
    <source>
        <dbReference type="EMBL" id="KRN19997.1"/>
    </source>
</evidence>
<dbReference type="STRING" id="1423804.FD14_GL001633"/>
<organism evidence="2 3">
    <name type="scientific">Secundilactobacillus similis DSM 23365 = JCM 2765</name>
    <dbReference type="NCBI Taxonomy" id="1423804"/>
    <lineage>
        <taxon>Bacteria</taxon>
        <taxon>Bacillati</taxon>
        <taxon>Bacillota</taxon>
        <taxon>Bacilli</taxon>
        <taxon>Lactobacillales</taxon>
        <taxon>Lactobacillaceae</taxon>
        <taxon>Secundilactobacillus</taxon>
    </lineage>
</organism>
<protein>
    <recommendedName>
        <fullName evidence="4">Lipoyl-binding domain-containing protein</fullName>
    </recommendedName>
</protein>
<keyword evidence="1" id="KW-0450">Lipoyl</keyword>
<dbReference type="OrthoDB" id="2401220at2"/>
<evidence type="ECO:0000256" key="1">
    <source>
        <dbReference type="ARBA" id="ARBA00022823"/>
    </source>
</evidence>
<dbReference type="InterPro" id="IPR033753">
    <property type="entry name" value="GCV_H/Fam206"/>
</dbReference>
<dbReference type="EMBL" id="AYZM01000134">
    <property type="protein sequence ID" value="KRN19997.1"/>
    <property type="molecule type" value="Genomic_DNA"/>
</dbReference>
<dbReference type="GO" id="GO:0019464">
    <property type="term" value="P:glycine decarboxylation via glycine cleavage system"/>
    <property type="evidence" value="ECO:0007669"/>
    <property type="project" value="InterPro"/>
</dbReference>
<dbReference type="InterPro" id="IPR003016">
    <property type="entry name" value="2-oxoA_DH_lipoyl-BS"/>
</dbReference>
<sequence length="126" mass="14035">MATQPSFWTKLVQSIKRLFGGQPEFKPTEKDGVWYQQVKPGVIRMGITADAYQDLGDISFMDFSSPDNKLETGDDLLELEGAKAVETLKSPISGTIIARNNDLLQQTDQLGNRAMKDNWLVEVQSA</sequence>
<dbReference type="PANTHER" id="PTHR11715">
    <property type="entry name" value="GLYCINE CLEAVAGE SYSTEM H PROTEIN"/>
    <property type="match status" value="1"/>
</dbReference>
<dbReference type="Pfam" id="PF01597">
    <property type="entry name" value="GCV_H"/>
    <property type="match status" value="1"/>
</dbReference>
<dbReference type="GO" id="GO:0005829">
    <property type="term" value="C:cytosol"/>
    <property type="evidence" value="ECO:0007669"/>
    <property type="project" value="TreeGrafter"/>
</dbReference>
<dbReference type="CDD" id="cd06848">
    <property type="entry name" value="GCS_H"/>
    <property type="match status" value="1"/>
</dbReference>
<gene>
    <name evidence="2" type="ORF">FD14_GL001633</name>
</gene>
<dbReference type="InterPro" id="IPR002930">
    <property type="entry name" value="GCV_H"/>
</dbReference>
<dbReference type="InterPro" id="IPR011053">
    <property type="entry name" value="Single_hybrid_motif"/>
</dbReference>
<accession>A0A0R2F5M4</accession>
<dbReference type="PROSITE" id="PS00189">
    <property type="entry name" value="LIPOYL"/>
    <property type="match status" value="1"/>
</dbReference>
<comment type="caution">
    <text evidence="2">The sequence shown here is derived from an EMBL/GenBank/DDBJ whole genome shotgun (WGS) entry which is preliminary data.</text>
</comment>
<dbReference type="SUPFAM" id="SSF51230">
    <property type="entry name" value="Single hybrid motif"/>
    <property type="match status" value="1"/>
</dbReference>
<dbReference type="Gene3D" id="2.40.50.100">
    <property type="match status" value="1"/>
</dbReference>
<dbReference type="GO" id="GO:0005960">
    <property type="term" value="C:glycine cleavage complex"/>
    <property type="evidence" value="ECO:0007669"/>
    <property type="project" value="InterPro"/>
</dbReference>
<dbReference type="AlphaFoldDB" id="A0A0R2F5M4"/>
<dbReference type="PATRIC" id="fig|1423804.4.peg.1761"/>
<dbReference type="Proteomes" id="UP000051442">
    <property type="component" value="Unassembled WGS sequence"/>
</dbReference>
<evidence type="ECO:0008006" key="4">
    <source>
        <dbReference type="Google" id="ProtNLM"/>
    </source>
</evidence>
<dbReference type="RefSeq" id="WP_054736296.1">
    <property type="nucleotide sequence ID" value="NZ_AYZM01000134.1"/>
</dbReference>